<dbReference type="Pfam" id="PF01694">
    <property type="entry name" value="Rhomboid"/>
    <property type="match status" value="1"/>
</dbReference>
<evidence type="ECO:0000256" key="6">
    <source>
        <dbReference type="ARBA" id="ARBA00023136"/>
    </source>
</evidence>
<accession>A0A914C0V2</accession>
<dbReference type="GO" id="GO:0016020">
    <property type="term" value="C:membrane"/>
    <property type="evidence" value="ECO:0007669"/>
    <property type="project" value="UniProtKB-SubCell"/>
</dbReference>
<keyword evidence="3" id="KW-0812">Transmembrane</keyword>
<evidence type="ECO:0000256" key="3">
    <source>
        <dbReference type="ARBA" id="ARBA00022692"/>
    </source>
</evidence>
<comment type="similarity">
    <text evidence="2">Belongs to the peptidase S54 family.</text>
</comment>
<dbReference type="SMART" id="SM00054">
    <property type="entry name" value="EFh"/>
    <property type="match status" value="2"/>
</dbReference>
<dbReference type="SUPFAM" id="SSF144091">
    <property type="entry name" value="Rhomboid-like"/>
    <property type="match status" value="1"/>
</dbReference>
<dbReference type="PANTHER" id="PTHR45840:SF9">
    <property type="entry name" value="INACTIVE RHOMBOID-RELATED PROTEIN 2"/>
    <property type="match status" value="1"/>
</dbReference>
<dbReference type="PROSITE" id="PS50222">
    <property type="entry name" value="EF_HAND_2"/>
    <property type="match status" value="2"/>
</dbReference>
<evidence type="ECO:0000313" key="9">
    <source>
        <dbReference type="WBParaSite" id="ACRNAN_Path_1455.g5700.t1"/>
    </source>
</evidence>
<evidence type="ECO:0000256" key="5">
    <source>
        <dbReference type="ARBA" id="ARBA00022989"/>
    </source>
</evidence>
<dbReference type="Pfam" id="PF13499">
    <property type="entry name" value="EF-hand_7"/>
    <property type="match status" value="1"/>
</dbReference>
<dbReference type="Gene3D" id="1.10.238.10">
    <property type="entry name" value="EF-hand"/>
    <property type="match status" value="1"/>
</dbReference>
<evidence type="ECO:0000256" key="4">
    <source>
        <dbReference type="ARBA" id="ARBA00022837"/>
    </source>
</evidence>
<dbReference type="SUPFAM" id="SSF47473">
    <property type="entry name" value="EF-hand"/>
    <property type="match status" value="1"/>
</dbReference>
<keyword evidence="5" id="KW-1133">Transmembrane helix</keyword>
<organism evidence="8 9">
    <name type="scientific">Acrobeloides nanus</name>
    <dbReference type="NCBI Taxonomy" id="290746"/>
    <lineage>
        <taxon>Eukaryota</taxon>
        <taxon>Metazoa</taxon>
        <taxon>Ecdysozoa</taxon>
        <taxon>Nematoda</taxon>
        <taxon>Chromadorea</taxon>
        <taxon>Rhabditida</taxon>
        <taxon>Tylenchina</taxon>
        <taxon>Cephalobomorpha</taxon>
        <taxon>Cephaloboidea</taxon>
        <taxon>Cephalobidae</taxon>
        <taxon>Acrobeloides</taxon>
    </lineage>
</organism>
<reference evidence="9" key="1">
    <citation type="submission" date="2022-11" db="UniProtKB">
        <authorList>
            <consortium name="WormBaseParasite"/>
        </authorList>
    </citation>
    <scope>IDENTIFICATION</scope>
</reference>
<dbReference type="Proteomes" id="UP000887540">
    <property type="component" value="Unplaced"/>
</dbReference>
<comment type="subcellular location">
    <subcellularLocation>
        <location evidence="1">Membrane</location>
        <topology evidence="1">Multi-pass membrane protein</topology>
    </subcellularLocation>
</comment>
<dbReference type="WBParaSite" id="ACRNAN_Path_1455.g5700.t1">
    <property type="protein sequence ID" value="ACRNAN_Path_1455.g5700.t1"/>
    <property type="gene ID" value="ACRNAN_Path_1455.g5700"/>
</dbReference>
<dbReference type="GO" id="GO:0004252">
    <property type="term" value="F:serine-type endopeptidase activity"/>
    <property type="evidence" value="ECO:0007669"/>
    <property type="project" value="InterPro"/>
</dbReference>
<dbReference type="InterPro" id="IPR022764">
    <property type="entry name" value="Peptidase_S54_rhomboid_dom"/>
</dbReference>
<dbReference type="Gene3D" id="1.20.1540.10">
    <property type="entry name" value="Rhomboid-like"/>
    <property type="match status" value="1"/>
</dbReference>
<dbReference type="PROSITE" id="PS00018">
    <property type="entry name" value="EF_HAND_1"/>
    <property type="match status" value="1"/>
</dbReference>
<dbReference type="InterPro" id="IPR035952">
    <property type="entry name" value="Rhomboid-like_sf"/>
</dbReference>
<dbReference type="GO" id="GO:0005509">
    <property type="term" value="F:calcium ion binding"/>
    <property type="evidence" value="ECO:0007669"/>
    <property type="project" value="InterPro"/>
</dbReference>
<dbReference type="AlphaFoldDB" id="A0A914C0V2"/>
<dbReference type="InterPro" id="IPR011992">
    <property type="entry name" value="EF-hand-dom_pair"/>
</dbReference>
<keyword evidence="8" id="KW-1185">Reference proteome</keyword>
<evidence type="ECO:0000313" key="8">
    <source>
        <dbReference type="Proteomes" id="UP000887540"/>
    </source>
</evidence>
<evidence type="ECO:0000256" key="2">
    <source>
        <dbReference type="ARBA" id="ARBA00009045"/>
    </source>
</evidence>
<feature type="domain" description="EF-hand" evidence="7">
    <location>
        <begin position="26"/>
        <end position="61"/>
    </location>
</feature>
<evidence type="ECO:0000259" key="7">
    <source>
        <dbReference type="PROSITE" id="PS50222"/>
    </source>
</evidence>
<dbReference type="InterPro" id="IPR002048">
    <property type="entry name" value="EF_hand_dom"/>
</dbReference>
<dbReference type="PANTHER" id="PTHR45840">
    <property type="entry name" value="RHOMBOID-RELATED PROTEIN"/>
    <property type="match status" value="1"/>
</dbReference>
<proteinExistence type="inferred from homology"/>
<evidence type="ECO:0000256" key="1">
    <source>
        <dbReference type="ARBA" id="ARBA00004141"/>
    </source>
</evidence>
<name>A0A914C0V2_9BILA</name>
<protein>
    <submittedName>
        <fullName evidence="9">EF-hand domain-containing protein</fullName>
    </submittedName>
</protein>
<dbReference type="CDD" id="cd00051">
    <property type="entry name" value="EFh"/>
    <property type="match status" value="1"/>
</dbReference>
<dbReference type="InterPro" id="IPR018247">
    <property type="entry name" value="EF_Hand_1_Ca_BS"/>
</dbReference>
<sequence length="374" mass="42507">MSTVKIEVGELKEKPPLRKITYGKSVDVEDEHALFKSLDTDNNGFIPLKDLTEAILISTELFGLTSSQAEELVRDVDVNKDNKIDFPEFCTLMARAKKMQMRRIVLYAAQSVLGRTQQAEAFRYITPYHNCSPPPVFMIIVSIVQIAIYSYFNYAIYDLDQVAIPESQVTSETTFMPDYSTALVDYSDFNSTSNLTTLSPVYEDLITNTSVFDNSTTEVANLTEMTALIERIHIMCDYNINRDVIATNSLTKCVIFYKMEASPVYKWELWRAFTSIFLHNDLAHLIGNLSIQLLLGIPLELVHKVQRIAPIYFLGALLGRPAGTAHTRSYGVDKKPDFFDFYKKSTQKLEAFYSTVDKFDPYLMCTNNGLIQVI</sequence>
<keyword evidence="6" id="KW-0472">Membrane</keyword>
<keyword evidence="4" id="KW-0106">Calcium</keyword>
<feature type="domain" description="EF-hand" evidence="7">
    <location>
        <begin position="64"/>
        <end position="99"/>
    </location>
</feature>
<dbReference type="InterPro" id="IPR051739">
    <property type="entry name" value="Rhomboid_IM_Serine_Proteases"/>
</dbReference>